<evidence type="ECO:0000313" key="2">
    <source>
        <dbReference type="EMBL" id="QEA13901.1"/>
    </source>
</evidence>
<dbReference type="Proteomes" id="UP000321199">
    <property type="component" value="Chromosome"/>
</dbReference>
<dbReference type="EMBL" id="CP042344">
    <property type="protein sequence ID" value="QEA13901.1"/>
    <property type="molecule type" value="Genomic_DNA"/>
</dbReference>
<accession>A0A5B8RWG9</accession>
<sequence>MRASRWSLIAWPAFVVAGMLEMMVFAVLDPETLSLLGRQMQWSRSTVYSISFLIFWFMFMLCSAITLQLARPASEVNADLARPLARD</sequence>
<dbReference type="OrthoDB" id="6197657at2"/>
<reference evidence="2 3" key="1">
    <citation type="submission" date="2019-07" db="EMBL/GenBank/DDBJ databases">
        <title>Complete genome sequence of Comamonas sp. NLF 7-7 isolated from livestock.</title>
        <authorList>
            <person name="Kim D.H."/>
            <person name="Kim J.G."/>
        </authorList>
    </citation>
    <scope>NUCLEOTIDE SEQUENCE [LARGE SCALE GENOMIC DNA]</scope>
    <source>
        <strain evidence="2 3">NLF 7-7</strain>
    </source>
</reference>
<protein>
    <submittedName>
        <fullName evidence="2">Uncharacterized protein</fullName>
    </submittedName>
</protein>
<keyword evidence="1" id="KW-0472">Membrane</keyword>
<feature type="transmembrane region" description="Helical" evidence="1">
    <location>
        <begin position="48"/>
        <end position="67"/>
    </location>
</feature>
<organism evidence="2 3">
    <name type="scientific">Comamonas flocculans</name>
    <dbReference type="NCBI Taxonomy" id="2597701"/>
    <lineage>
        <taxon>Bacteria</taxon>
        <taxon>Pseudomonadati</taxon>
        <taxon>Pseudomonadota</taxon>
        <taxon>Betaproteobacteria</taxon>
        <taxon>Burkholderiales</taxon>
        <taxon>Comamonadaceae</taxon>
        <taxon>Comamonas</taxon>
    </lineage>
</organism>
<evidence type="ECO:0000256" key="1">
    <source>
        <dbReference type="SAM" id="Phobius"/>
    </source>
</evidence>
<keyword evidence="1" id="KW-1133">Transmembrane helix</keyword>
<dbReference type="KEGG" id="cof:FOZ74_13180"/>
<dbReference type="RefSeq" id="WP_146913486.1">
    <property type="nucleotide sequence ID" value="NZ_CP042344.1"/>
</dbReference>
<gene>
    <name evidence="2" type="ORF">FOZ74_13180</name>
</gene>
<proteinExistence type="predicted"/>
<name>A0A5B8RWG9_9BURK</name>
<evidence type="ECO:0000313" key="3">
    <source>
        <dbReference type="Proteomes" id="UP000321199"/>
    </source>
</evidence>
<feature type="transmembrane region" description="Helical" evidence="1">
    <location>
        <begin position="7"/>
        <end position="28"/>
    </location>
</feature>
<dbReference type="AlphaFoldDB" id="A0A5B8RWG9"/>
<keyword evidence="1" id="KW-0812">Transmembrane</keyword>
<keyword evidence="3" id="KW-1185">Reference proteome</keyword>